<feature type="non-terminal residue" evidence="2">
    <location>
        <position position="76"/>
    </location>
</feature>
<name>A0AA38CG89_TAXCH</name>
<reference evidence="2 3" key="1">
    <citation type="journal article" date="2021" name="Nat. Plants">
        <title>The Taxus genome provides insights into paclitaxel biosynthesis.</title>
        <authorList>
            <person name="Xiong X."/>
            <person name="Gou J."/>
            <person name="Liao Q."/>
            <person name="Li Y."/>
            <person name="Zhou Q."/>
            <person name="Bi G."/>
            <person name="Li C."/>
            <person name="Du R."/>
            <person name="Wang X."/>
            <person name="Sun T."/>
            <person name="Guo L."/>
            <person name="Liang H."/>
            <person name="Lu P."/>
            <person name="Wu Y."/>
            <person name="Zhang Z."/>
            <person name="Ro D.K."/>
            <person name="Shang Y."/>
            <person name="Huang S."/>
            <person name="Yan J."/>
        </authorList>
    </citation>
    <scope>NUCLEOTIDE SEQUENCE [LARGE SCALE GENOMIC DNA]</scope>
    <source>
        <strain evidence="2">Ta-2019</strain>
    </source>
</reference>
<dbReference type="EMBL" id="JAHRHJ020000010">
    <property type="protein sequence ID" value="KAH9298138.1"/>
    <property type="molecule type" value="Genomic_DNA"/>
</dbReference>
<protein>
    <submittedName>
        <fullName evidence="2">Uncharacterized protein</fullName>
    </submittedName>
</protein>
<evidence type="ECO:0000313" key="3">
    <source>
        <dbReference type="Proteomes" id="UP000824469"/>
    </source>
</evidence>
<evidence type="ECO:0000256" key="1">
    <source>
        <dbReference type="SAM" id="MobiDB-lite"/>
    </source>
</evidence>
<sequence>VVGARLSFIRAPNPGLQHLVLEYEYPPNQEKEEKHAAQVAKLKIVVREMHIPRERKGGSILPMPESEELKELRDHT</sequence>
<accession>A0AA38CG89</accession>
<dbReference type="AlphaFoldDB" id="A0AA38CG89"/>
<feature type="region of interest" description="Disordered" evidence="1">
    <location>
        <begin position="55"/>
        <end position="76"/>
    </location>
</feature>
<gene>
    <name evidence="2" type="ORF">KI387_029820</name>
</gene>
<proteinExistence type="predicted"/>
<dbReference type="Proteomes" id="UP000824469">
    <property type="component" value="Unassembled WGS sequence"/>
</dbReference>
<keyword evidence="3" id="KW-1185">Reference proteome</keyword>
<evidence type="ECO:0000313" key="2">
    <source>
        <dbReference type="EMBL" id="KAH9298138.1"/>
    </source>
</evidence>
<feature type="non-terminal residue" evidence="2">
    <location>
        <position position="1"/>
    </location>
</feature>
<organism evidence="2 3">
    <name type="scientific">Taxus chinensis</name>
    <name type="common">Chinese yew</name>
    <name type="synonym">Taxus wallichiana var. chinensis</name>
    <dbReference type="NCBI Taxonomy" id="29808"/>
    <lineage>
        <taxon>Eukaryota</taxon>
        <taxon>Viridiplantae</taxon>
        <taxon>Streptophyta</taxon>
        <taxon>Embryophyta</taxon>
        <taxon>Tracheophyta</taxon>
        <taxon>Spermatophyta</taxon>
        <taxon>Pinopsida</taxon>
        <taxon>Pinidae</taxon>
        <taxon>Conifers II</taxon>
        <taxon>Cupressales</taxon>
        <taxon>Taxaceae</taxon>
        <taxon>Taxus</taxon>
    </lineage>
</organism>
<feature type="compositionally biased region" description="Basic and acidic residues" evidence="1">
    <location>
        <begin position="67"/>
        <end position="76"/>
    </location>
</feature>
<comment type="caution">
    <text evidence="2">The sequence shown here is derived from an EMBL/GenBank/DDBJ whole genome shotgun (WGS) entry which is preliminary data.</text>
</comment>